<sequence>MRGAARSMARSGWFTTALVGVMTVGVALPVQATGSRQSSRFTYEYPEKVVQAYVSACGNEATDRVPQPVMQAICVCTIEEFQNEFSLPEFRAIGQAIQEERDVPPEMNRIMSDCVRQVMVRPNV</sequence>
<reference evidence="1" key="1">
    <citation type="submission" date="2020-10" db="EMBL/GenBank/DDBJ databases">
        <authorList>
            <person name="Castelo-Branco R."/>
            <person name="Eusebio N."/>
            <person name="Adriana R."/>
            <person name="Vieira A."/>
            <person name="Brugerolle De Fraissinette N."/>
            <person name="Rezende De Castro R."/>
            <person name="Schneider M.P."/>
            <person name="Vasconcelos V."/>
            <person name="Leao P.N."/>
        </authorList>
    </citation>
    <scope>NUCLEOTIDE SEQUENCE</scope>
    <source>
        <strain evidence="1">LEGE 11480</strain>
    </source>
</reference>
<keyword evidence="2" id="KW-1185">Reference proteome</keyword>
<dbReference type="Proteomes" id="UP000625316">
    <property type="component" value="Unassembled WGS sequence"/>
</dbReference>
<name>A0A928Z2R8_9CYAN</name>
<proteinExistence type="predicted"/>
<protein>
    <submittedName>
        <fullName evidence="1">Uncharacterized protein</fullName>
    </submittedName>
</protein>
<dbReference type="RefSeq" id="WP_264323250.1">
    <property type="nucleotide sequence ID" value="NZ_JADEXQ010000003.1"/>
</dbReference>
<accession>A0A928Z2R8</accession>
<dbReference type="AlphaFoldDB" id="A0A928Z2R8"/>
<gene>
    <name evidence="1" type="ORF">IQ266_01495</name>
</gene>
<evidence type="ECO:0000313" key="2">
    <source>
        <dbReference type="Proteomes" id="UP000625316"/>
    </source>
</evidence>
<dbReference type="EMBL" id="JADEXQ010000003">
    <property type="protein sequence ID" value="MBE9028428.1"/>
    <property type="molecule type" value="Genomic_DNA"/>
</dbReference>
<organism evidence="1 2">
    <name type="scientific">Romeriopsis navalis LEGE 11480</name>
    <dbReference type="NCBI Taxonomy" id="2777977"/>
    <lineage>
        <taxon>Bacteria</taxon>
        <taxon>Bacillati</taxon>
        <taxon>Cyanobacteriota</taxon>
        <taxon>Cyanophyceae</taxon>
        <taxon>Leptolyngbyales</taxon>
        <taxon>Leptolyngbyaceae</taxon>
        <taxon>Romeriopsis</taxon>
        <taxon>Romeriopsis navalis</taxon>
    </lineage>
</organism>
<evidence type="ECO:0000313" key="1">
    <source>
        <dbReference type="EMBL" id="MBE9028428.1"/>
    </source>
</evidence>
<comment type="caution">
    <text evidence="1">The sequence shown here is derived from an EMBL/GenBank/DDBJ whole genome shotgun (WGS) entry which is preliminary data.</text>
</comment>